<dbReference type="HOGENOM" id="CLU_027402_34_5_6"/>
<accession>A0A140NPG9</accession>
<proteinExistence type="predicted"/>
<dbReference type="PATRIC" id="fig|1157951.4.peg.2238"/>
<dbReference type="GO" id="GO:0004803">
    <property type="term" value="F:transposase activity"/>
    <property type="evidence" value="ECO:0007669"/>
    <property type="project" value="InterPro"/>
</dbReference>
<dbReference type="GO" id="GO:0006313">
    <property type="term" value="P:DNA transposition"/>
    <property type="evidence" value="ECO:0007669"/>
    <property type="project" value="InterPro"/>
</dbReference>
<reference evidence="2" key="2">
    <citation type="submission" date="2012-04" db="EMBL/GenBank/DDBJ databases">
        <title>Complete genome sequence of Providencia stuartii clinical isolate MRSN 2154.</title>
        <authorList>
            <person name="Clifford R.J."/>
            <person name="Hang J."/>
            <person name="Riley M.C."/>
            <person name="Onmus-Leone F."/>
            <person name="Kuschner R.A."/>
            <person name="Lesho E.P."/>
            <person name="Waterman P.E."/>
        </authorList>
    </citation>
    <scope>NUCLEOTIDE SEQUENCE [LARGE SCALE GENOMIC DNA]</scope>
    <source>
        <strain evidence="2">MRSN 2154</strain>
    </source>
</reference>
<evidence type="ECO:0000313" key="2">
    <source>
        <dbReference type="Proteomes" id="UP000005012"/>
    </source>
</evidence>
<organism evidence="1 2">
    <name type="scientific">Providencia stuartii (strain MRSN 2154)</name>
    <dbReference type="NCBI Taxonomy" id="1157951"/>
    <lineage>
        <taxon>Bacteria</taxon>
        <taxon>Pseudomonadati</taxon>
        <taxon>Pseudomonadota</taxon>
        <taxon>Gammaproteobacteria</taxon>
        <taxon>Enterobacterales</taxon>
        <taxon>Morganellaceae</taxon>
        <taxon>Providencia</taxon>
    </lineage>
</organism>
<protein>
    <submittedName>
        <fullName evidence="1">Transposase</fullName>
    </submittedName>
</protein>
<dbReference type="Proteomes" id="UP000005012">
    <property type="component" value="Chromosome"/>
</dbReference>
<dbReference type="EMBL" id="CP003488">
    <property type="protein sequence ID" value="AFH94076.1"/>
    <property type="molecule type" value="Genomic_DNA"/>
</dbReference>
<dbReference type="Pfam" id="PF01527">
    <property type="entry name" value="HTH_Tnp_1"/>
    <property type="match status" value="1"/>
</dbReference>
<reference evidence="1 2" key="1">
    <citation type="journal article" date="2012" name="J. Bacteriol.">
        <title>Complete Genome Sequence of Providencia stuartii Clinical Isolate MRSN 2154.</title>
        <authorList>
            <person name="Clifford R.J."/>
            <person name="Hang J."/>
            <person name="Riley M.C."/>
            <person name="Onmus-Leone F."/>
            <person name="Kuschner R.A."/>
            <person name="Lesho E.P."/>
            <person name="Waterman P.E."/>
        </authorList>
    </citation>
    <scope>NUCLEOTIDE SEQUENCE [LARGE SCALE GENOMIC DNA]</scope>
    <source>
        <strain evidence="1 2">MRSN 2154</strain>
    </source>
</reference>
<dbReference type="GO" id="GO:0003677">
    <property type="term" value="F:DNA binding"/>
    <property type="evidence" value="ECO:0007669"/>
    <property type="project" value="InterPro"/>
</dbReference>
<dbReference type="AlphaFoldDB" id="A0A140NPG9"/>
<dbReference type="InterPro" id="IPR002514">
    <property type="entry name" value="Transposase_8"/>
</dbReference>
<gene>
    <name evidence="1" type="ordered locus">S70_11125</name>
</gene>
<sequence>MKKARFTETQIVNVLKLADSGMKVDDTCRQNGVSHATYYN</sequence>
<evidence type="ECO:0000313" key="1">
    <source>
        <dbReference type="EMBL" id="AFH94076.1"/>
    </source>
</evidence>
<dbReference type="KEGG" id="psi:S70_11125"/>
<name>A0A140NPG9_PROSM</name>